<feature type="region of interest" description="Disordered" evidence="2">
    <location>
        <begin position="1"/>
        <end position="35"/>
    </location>
</feature>
<dbReference type="Pfam" id="PF03816">
    <property type="entry name" value="LytR_cpsA_psr"/>
    <property type="match status" value="1"/>
</dbReference>
<feature type="transmembrane region" description="Helical" evidence="3">
    <location>
        <begin position="66"/>
        <end position="87"/>
    </location>
</feature>
<dbReference type="InterPro" id="IPR004474">
    <property type="entry name" value="LytR_CpsA_psr"/>
</dbReference>
<keyword evidence="6" id="KW-1185">Reference proteome</keyword>
<feature type="transmembrane region" description="Helical" evidence="3">
    <location>
        <begin position="42"/>
        <end position="59"/>
    </location>
</feature>
<organism evidence="5 6">
    <name type="scientific">Naumannella cuiyingiana</name>
    <dbReference type="NCBI Taxonomy" id="1347891"/>
    <lineage>
        <taxon>Bacteria</taxon>
        <taxon>Bacillati</taxon>
        <taxon>Actinomycetota</taxon>
        <taxon>Actinomycetes</taxon>
        <taxon>Propionibacteriales</taxon>
        <taxon>Propionibacteriaceae</taxon>
        <taxon>Naumannella</taxon>
    </lineage>
</organism>
<dbReference type="Gene3D" id="3.40.630.190">
    <property type="entry name" value="LCP protein"/>
    <property type="match status" value="1"/>
</dbReference>
<evidence type="ECO:0000256" key="1">
    <source>
        <dbReference type="ARBA" id="ARBA00006068"/>
    </source>
</evidence>
<evidence type="ECO:0000256" key="3">
    <source>
        <dbReference type="SAM" id="Phobius"/>
    </source>
</evidence>
<feature type="transmembrane region" description="Helical" evidence="3">
    <location>
        <begin position="142"/>
        <end position="163"/>
    </location>
</feature>
<feature type="transmembrane region" description="Helical" evidence="3">
    <location>
        <begin position="99"/>
        <end position="121"/>
    </location>
</feature>
<feature type="domain" description="Cell envelope-related transcriptional attenuator" evidence="4">
    <location>
        <begin position="218"/>
        <end position="400"/>
    </location>
</feature>
<evidence type="ECO:0000313" key="5">
    <source>
        <dbReference type="EMBL" id="NYI71294.1"/>
    </source>
</evidence>
<proteinExistence type="inferred from homology"/>
<protein>
    <submittedName>
        <fullName evidence="5">LCP family protein required for cell wall assembly</fullName>
    </submittedName>
</protein>
<dbReference type="InterPro" id="IPR050922">
    <property type="entry name" value="LytR/CpsA/Psr_CW_biosynth"/>
</dbReference>
<keyword evidence="3" id="KW-0812">Transmembrane</keyword>
<gene>
    <name evidence="5" type="ORF">GGQ54_001854</name>
</gene>
<feature type="compositionally biased region" description="Basic and acidic residues" evidence="2">
    <location>
        <begin position="474"/>
        <end position="486"/>
    </location>
</feature>
<keyword evidence="3" id="KW-1133">Transmembrane helix</keyword>
<dbReference type="PANTHER" id="PTHR33392:SF6">
    <property type="entry name" value="POLYISOPRENYL-TEICHOIC ACID--PEPTIDOGLYCAN TEICHOIC ACID TRANSFERASE TAGU"/>
    <property type="match status" value="1"/>
</dbReference>
<dbReference type="Proteomes" id="UP000527616">
    <property type="component" value="Unassembled WGS sequence"/>
</dbReference>
<sequence>MASRHADAPDHEQDEMTNASTPRPQRARPVGQRGRRFGFGQSTFWTVVGSLLPGSGLIAGRRHRRLGIALLALFAIGIASLLIWAAVDRRSLLQLAVRPAPLIIAAIGLPLVALVWVAVIVRTHLDTRPAVLTTLQRVISSVLVGGLAFAVAAPLAVAGRYSYDQFGLVSQVFRTTDDSQSGTRPDLGGDNPFQDKPRVNVLLIGADDAYGGDKGNIRTDTMMLASIDTRTGDTVLVSIPRQTMHIPFPADSPLARYYPDGYTSSYDEAEGMANAIYYNVPQEVPADILGKTDDLGADVLKLGIGEATGLPVDYYVMVNFRGYRKLIDSLGGITVNINRHVPIGGNTDRGIPPEDQLNPGPNQHLDGFQALWFARGRYGQDDYQRNIRQRCSVNAIIQQANPINVLQRYEAIASASASMVETDIPQEMLPAMVDLSLRVKDAKVRSLAAFDGDDSLSTADPDFDALRQRVQESIKETEQAAPKKQEPAPPGGEPAPPGGGGTTEPQPEESEEPSTAPSTDGGDGGGQPSAAPKERSQDLASSCEFDPKAAAESQPYYTTGR</sequence>
<dbReference type="EMBL" id="JACBZS010000001">
    <property type="protein sequence ID" value="NYI71294.1"/>
    <property type="molecule type" value="Genomic_DNA"/>
</dbReference>
<comment type="similarity">
    <text evidence="1">Belongs to the LytR/CpsA/Psr (LCP) family.</text>
</comment>
<dbReference type="AlphaFoldDB" id="A0A7Z0D975"/>
<keyword evidence="3" id="KW-0472">Membrane</keyword>
<evidence type="ECO:0000259" key="4">
    <source>
        <dbReference type="Pfam" id="PF03816"/>
    </source>
</evidence>
<evidence type="ECO:0000313" key="6">
    <source>
        <dbReference type="Proteomes" id="UP000527616"/>
    </source>
</evidence>
<dbReference type="NCBIfam" id="TIGR00350">
    <property type="entry name" value="lytR_cpsA_psr"/>
    <property type="match status" value="1"/>
</dbReference>
<feature type="compositionally biased region" description="Basic and acidic residues" evidence="2">
    <location>
        <begin position="1"/>
        <end position="11"/>
    </location>
</feature>
<accession>A0A7Z0D975</accession>
<name>A0A7Z0D975_9ACTN</name>
<evidence type="ECO:0000256" key="2">
    <source>
        <dbReference type="SAM" id="MobiDB-lite"/>
    </source>
</evidence>
<feature type="compositionally biased region" description="Pro residues" evidence="2">
    <location>
        <begin position="487"/>
        <end position="497"/>
    </location>
</feature>
<feature type="region of interest" description="Disordered" evidence="2">
    <location>
        <begin position="474"/>
        <end position="561"/>
    </location>
</feature>
<dbReference type="PANTHER" id="PTHR33392">
    <property type="entry name" value="POLYISOPRENYL-TEICHOIC ACID--PEPTIDOGLYCAN TEICHOIC ACID TRANSFERASE TAGU"/>
    <property type="match status" value="1"/>
</dbReference>
<comment type="caution">
    <text evidence="5">The sequence shown here is derived from an EMBL/GenBank/DDBJ whole genome shotgun (WGS) entry which is preliminary data.</text>
</comment>
<reference evidence="5 6" key="1">
    <citation type="submission" date="2020-07" db="EMBL/GenBank/DDBJ databases">
        <title>Sequencing the genomes of 1000 actinobacteria strains.</title>
        <authorList>
            <person name="Klenk H.-P."/>
        </authorList>
    </citation>
    <scope>NUCLEOTIDE SEQUENCE [LARGE SCALE GENOMIC DNA]</scope>
    <source>
        <strain evidence="5 6">DSM 103164</strain>
    </source>
</reference>